<feature type="region of interest" description="Disordered" evidence="1">
    <location>
        <begin position="50"/>
        <end position="84"/>
    </location>
</feature>
<feature type="transmembrane region" description="Helical" evidence="2">
    <location>
        <begin position="21"/>
        <end position="42"/>
    </location>
</feature>
<protein>
    <submittedName>
        <fullName evidence="3">Uncharacterized protein</fullName>
    </submittedName>
</protein>
<keyword evidence="4" id="KW-1185">Reference proteome</keyword>
<comment type="caution">
    <text evidence="3">The sequence shown here is derived from an EMBL/GenBank/DDBJ whole genome shotgun (WGS) entry which is preliminary data.</text>
</comment>
<reference evidence="3 4" key="1">
    <citation type="submission" date="2020-08" db="EMBL/GenBank/DDBJ databases">
        <title>Sequencing the genomes of 1000 actinobacteria strains.</title>
        <authorList>
            <person name="Klenk H.-P."/>
        </authorList>
    </citation>
    <scope>NUCLEOTIDE SEQUENCE [LARGE SCALE GENOMIC DNA]</scope>
    <source>
        <strain evidence="3 4">DSM 43851</strain>
    </source>
</reference>
<organism evidence="3 4">
    <name type="scientific">Kutzneria kofuensis</name>
    <dbReference type="NCBI Taxonomy" id="103725"/>
    <lineage>
        <taxon>Bacteria</taxon>
        <taxon>Bacillati</taxon>
        <taxon>Actinomycetota</taxon>
        <taxon>Actinomycetes</taxon>
        <taxon>Pseudonocardiales</taxon>
        <taxon>Pseudonocardiaceae</taxon>
        <taxon>Kutzneria</taxon>
    </lineage>
</organism>
<sequence length="84" mass="8723">MIYVQRPPGKFAAFARHRATQVVAALVVGLVVGGGIGGIIGAHHGGPGIHRPYYQYGGPNGPQRGFGNRGPAPQGDTQQGSYTR</sequence>
<dbReference type="Proteomes" id="UP000585638">
    <property type="component" value="Unassembled WGS sequence"/>
</dbReference>
<feature type="compositionally biased region" description="Polar residues" evidence="1">
    <location>
        <begin position="75"/>
        <end position="84"/>
    </location>
</feature>
<keyword evidence="2" id="KW-1133">Transmembrane helix</keyword>
<evidence type="ECO:0000313" key="4">
    <source>
        <dbReference type="Proteomes" id="UP000585638"/>
    </source>
</evidence>
<proteinExistence type="predicted"/>
<name>A0A7W9NF48_9PSEU</name>
<dbReference type="AlphaFoldDB" id="A0A7W9NF48"/>
<dbReference type="RefSeq" id="WP_184858759.1">
    <property type="nucleotide sequence ID" value="NZ_BAAAWY010000002.1"/>
</dbReference>
<evidence type="ECO:0000313" key="3">
    <source>
        <dbReference type="EMBL" id="MBB5889731.1"/>
    </source>
</evidence>
<accession>A0A7W9NF48</accession>
<gene>
    <name evidence="3" type="ORF">BJ998_000927</name>
</gene>
<evidence type="ECO:0000256" key="1">
    <source>
        <dbReference type="SAM" id="MobiDB-lite"/>
    </source>
</evidence>
<dbReference type="EMBL" id="JACHIR010000001">
    <property type="protein sequence ID" value="MBB5889731.1"/>
    <property type="molecule type" value="Genomic_DNA"/>
</dbReference>
<evidence type="ECO:0000256" key="2">
    <source>
        <dbReference type="SAM" id="Phobius"/>
    </source>
</evidence>
<keyword evidence="2" id="KW-0812">Transmembrane</keyword>
<keyword evidence="2" id="KW-0472">Membrane</keyword>